<evidence type="ECO:0000313" key="6">
    <source>
        <dbReference type="EMBL" id="MBO1320583.1"/>
    </source>
</evidence>
<dbReference type="PROSITE" id="PS51007">
    <property type="entry name" value="CYTC"/>
    <property type="match status" value="1"/>
</dbReference>
<name>A0A8J7U3M7_9BACT</name>
<dbReference type="InterPro" id="IPR009056">
    <property type="entry name" value="Cyt_c-like_dom"/>
</dbReference>
<dbReference type="InterPro" id="IPR019405">
    <property type="entry name" value="Lactonase_7-beta_prop"/>
</dbReference>
<dbReference type="EMBL" id="JAFREP010000018">
    <property type="protein sequence ID" value="MBO1320583.1"/>
    <property type="molecule type" value="Genomic_DNA"/>
</dbReference>
<sequence length="920" mass="100049">MNQKYTTLGLFLATLVLLAGPLTAGDGLGLVNWESPHVHPMDRTPDGRLLLAVNTADNRLEVFQLPSLRALGSIPVGLDPVSVRVRNNKEAWVVNHISDSVSIVDLQKMMVTETLQTDDEPADVVFAGHPQKAYVSCSQANTIMVFRPEKLENAPLRIPVKGEDPRAMAVSPDGMTVYTAVFESGNGSTLVSGGFLGLFGVPPFPQGANDPENPNGGMNPYPNNGDRFAPQMNPELPPAPPVGIIVKKDEHGSWRDDNGKDWTDFVSGANAEKSGRIPGWDVLDHDLVVLDTRYNTVSYVDRLMNINMALGVNPVNGKVTVVGTDARNEVRYEPVLNGVFLRVNMATYDPAANRTDIQDLNPHLDYTTTSVPVDQRRQSVGDPRAVVWDKKGEKAYVAGLGSNNVVVMSEDGGRDHCEDVVAVGEGPTGLVLDRTKPRLYVLNRFDASISVVDTLSREEINRVAFFDPTPIAIKKGRKHLYDTFKNSGLGIASCGSCHVDGRADGLAWDLGDPGGEMEAVDHQNLGFGHPVLSQLFADHHPMKGPMVTQTLQDIIGKEPLHWRGDKDSLAQFNGAFENLQGGTQISEEEMQEFSDFLATLHFPPNPYRGIDNSLPTSLPLTGQLTTRRLGEPGLPLPVGNAKRGLELFQAPNRLAVFGLSCNNCHSLPTGLATPKVFDGQEYVDFHGNDDGFARHGLVSGDGQSNVTIKVPQLRNMYEKVGMEFHRTENTRGFGFSHDGAVWSMAQILSSDLFLFTNNQDKADVIAFLMSFAGSDLPQSTGIGLDAPPGSLSQDSHAGVGKQVTVHSDKPSTKENAYLTLMLSEAKRERVGLVVRTPDHGYVYRNGQFYGDQHGAAVNLNYLLGQAKRNYPVTFTLVPKGTEVRIGLDRDADGSYDGDDHNNKVADTKKFNISAEVGGEN</sequence>
<dbReference type="PANTHER" id="PTHR47197">
    <property type="entry name" value="PROTEIN NIRF"/>
    <property type="match status" value="1"/>
</dbReference>
<dbReference type="Gene3D" id="2.130.10.10">
    <property type="entry name" value="YVTN repeat-like/Quinoprotein amine dehydrogenase"/>
    <property type="match status" value="2"/>
</dbReference>
<evidence type="ECO:0000313" key="7">
    <source>
        <dbReference type="Proteomes" id="UP000664417"/>
    </source>
</evidence>
<keyword evidence="3 4" id="KW-0408">Iron</keyword>
<dbReference type="AlphaFoldDB" id="A0A8J7U3M7"/>
<dbReference type="InterPro" id="IPR036909">
    <property type="entry name" value="Cyt_c-like_dom_sf"/>
</dbReference>
<dbReference type="GO" id="GO:0009055">
    <property type="term" value="F:electron transfer activity"/>
    <property type="evidence" value="ECO:0007669"/>
    <property type="project" value="InterPro"/>
</dbReference>
<dbReference type="SUPFAM" id="SSF46626">
    <property type="entry name" value="Cytochrome c"/>
    <property type="match status" value="2"/>
</dbReference>
<comment type="caution">
    <text evidence="6">The sequence shown here is derived from an EMBL/GenBank/DDBJ whole genome shotgun (WGS) entry which is preliminary data.</text>
</comment>
<dbReference type="SUPFAM" id="SSF63829">
    <property type="entry name" value="Calcium-dependent phosphotriesterase"/>
    <property type="match status" value="1"/>
</dbReference>
<proteinExistence type="predicted"/>
<dbReference type="GO" id="GO:0020037">
    <property type="term" value="F:heme binding"/>
    <property type="evidence" value="ECO:0007669"/>
    <property type="project" value="InterPro"/>
</dbReference>
<dbReference type="GO" id="GO:0046872">
    <property type="term" value="F:metal ion binding"/>
    <property type="evidence" value="ECO:0007669"/>
    <property type="project" value="UniProtKB-KW"/>
</dbReference>
<feature type="domain" description="Cytochrome c" evidence="5">
    <location>
        <begin position="639"/>
        <end position="772"/>
    </location>
</feature>
<evidence type="ECO:0000256" key="3">
    <source>
        <dbReference type="ARBA" id="ARBA00023004"/>
    </source>
</evidence>
<keyword evidence="2 4" id="KW-0479">Metal-binding</keyword>
<dbReference type="PANTHER" id="PTHR47197:SF3">
    <property type="entry name" value="DIHYDRO-HEME D1 DEHYDROGENASE"/>
    <property type="match status" value="1"/>
</dbReference>
<dbReference type="SUPFAM" id="SSF51004">
    <property type="entry name" value="C-terminal (heme d1) domain of cytochrome cd1-nitrite reductase"/>
    <property type="match status" value="1"/>
</dbReference>
<organism evidence="6 7">
    <name type="scientific">Acanthopleuribacter pedis</name>
    <dbReference type="NCBI Taxonomy" id="442870"/>
    <lineage>
        <taxon>Bacteria</taxon>
        <taxon>Pseudomonadati</taxon>
        <taxon>Acidobacteriota</taxon>
        <taxon>Holophagae</taxon>
        <taxon>Acanthopleuribacterales</taxon>
        <taxon>Acanthopleuribacteraceae</taxon>
        <taxon>Acanthopleuribacter</taxon>
    </lineage>
</organism>
<dbReference type="RefSeq" id="WP_207860537.1">
    <property type="nucleotide sequence ID" value="NZ_JAFREP010000018.1"/>
</dbReference>
<keyword evidence="1 4" id="KW-0349">Heme</keyword>
<evidence type="ECO:0000256" key="1">
    <source>
        <dbReference type="ARBA" id="ARBA00022617"/>
    </source>
</evidence>
<dbReference type="InterPro" id="IPR051200">
    <property type="entry name" value="Host-pathogen_enzymatic-act"/>
</dbReference>
<gene>
    <name evidence="6" type="ORF">J3U88_19050</name>
</gene>
<dbReference type="Pfam" id="PF10282">
    <property type="entry name" value="Lactonase"/>
    <property type="match status" value="1"/>
</dbReference>
<evidence type="ECO:0000256" key="4">
    <source>
        <dbReference type="PROSITE-ProRule" id="PRU00433"/>
    </source>
</evidence>
<reference evidence="6" key="1">
    <citation type="submission" date="2021-03" db="EMBL/GenBank/DDBJ databases">
        <authorList>
            <person name="Wang G."/>
        </authorList>
    </citation>
    <scope>NUCLEOTIDE SEQUENCE</scope>
    <source>
        <strain evidence="6">KCTC 12899</strain>
    </source>
</reference>
<dbReference type="InterPro" id="IPR015943">
    <property type="entry name" value="WD40/YVTN_repeat-like_dom_sf"/>
</dbReference>
<accession>A0A8J7U3M7</accession>
<dbReference type="InterPro" id="IPR011048">
    <property type="entry name" value="Haem_d1_sf"/>
</dbReference>
<dbReference type="Proteomes" id="UP000664417">
    <property type="component" value="Unassembled WGS sequence"/>
</dbReference>
<dbReference type="Gene3D" id="1.10.760.10">
    <property type="entry name" value="Cytochrome c-like domain"/>
    <property type="match status" value="1"/>
</dbReference>
<keyword evidence="7" id="KW-1185">Reference proteome</keyword>
<protein>
    <submittedName>
        <fullName evidence="6">Beta-propeller fold lactonase family protein</fullName>
    </submittedName>
</protein>
<evidence type="ECO:0000256" key="2">
    <source>
        <dbReference type="ARBA" id="ARBA00022723"/>
    </source>
</evidence>
<evidence type="ECO:0000259" key="5">
    <source>
        <dbReference type="PROSITE" id="PS51007"/>
    </source>
</evidence>